<dbReference type="PRINTS" id="PR00792">
    <property type="entry name" value="PEPSIN"/>
</dbReference>
<dbReference type="GO" id="GO:0006508">
    <property type="term" value="P:proteolysis"/>
    <property type="evidence" value="ECO:0007669"/>
    <property type="project" value="UniProtKB-KW"/>
</dbReference>
<comment type="catalytic activity">
    <reaction evidence="11">
        <text>Similar to pepsin, but also cleaves on either side of Asp and at Lys-|-Arg.</text>
        <dbReference type="EC" id="3.4.23.12"/>
    </reaction>
</comment>
<feature type="signal peptide" evidence="16">
    <location>
        <begin position="1"/>
        <end position="24"/>
    </location>
</feature>
<comment type="subcellular location">
    <subcellularLocation>
        <location evidence="1">Secreted</location>
    </subcellularLocation>
</comment>
<comment type="similarity">
    <text evidence="2 15">Belongs to the peptidase A1 family.</text>
</comment>
<feature type="active site" evidence="14">
    <location>
        <position position="315"/>
    </location>
</feature>
<dbReference type="PANTHER" id="PTHR47967:SF23">
    <property type="entry name" value="OS04G0448300 PROTEIN"/>
    <property type="match status" value="1"/>
</dbReference>
<keyword evidence="3" id="KW-0964">Secreted</keyword>
<evidence type="ECO:0000256" key="7">
    <source>
        <dbReference type="ARBA" id="ARBA00022801"/>
    </source>
</evidence>
<evidence type="ECO:0000259" key="17">
    <source>
        <dbReference type="PROSITE" id="PS51767"/>
    </source>
</evidence>
<dbReference type="GO" id="GO:0005576">
    <property type="term" value="C:extracellular region"/>
    <property type="evidence" value="ECO:0007669"/>
    <property type="project" value="UniProtKB-SubCell"/>
</dbReference>
<evidence type="ECO:0000256" key="12">
    <source>
        <dbReference type="ARBA" id="ARBA00053221"/>
    </source>
</evidence>
<evidence type="ECO:0000256" key="2">
    <source>
        <dbReference type="ARBA" id="ARBA00007447"/>
    </source>
</evidence>
<dbReference type="InterPro" id="IPR032799">
    <property type="entry name" value="TAXi_C"/>
</dbReference>
<dbReference type="InterPro" id="IPR032861">
    <property type="entry name" value="TAXi_N"/>
</dbReference>
<evidence type="ECO:0000256" key="4">
    <source>
        <dbReference type="ARBA" id="ARBA00022670"/>
    </source>
</evidence>
<keyword evidence="4 15" id="KW-0645">Protease</keyword>
<evidence type="ECO:0000256" key="15">
    <source>
        <dbReference type="RuleBase" id="RU000454"/>
    </source>
</evidence>
<dbReference type="InterPro" id="IPR051708">
    <property type="entry name" value="Plant_Aspart_Prot_A1"/>
</dbReference>
<evidence type="ECO:0000256" key="14">
    <source>
        <dbReference type="PIRSR" id="PIRSR601461-1"/>
    </source>
</evidence>
<dbReference type="InterPro" id="IPR001461">
    <property type="entry name" value="Aspartic_peptidase_A1"/>
</dbReference>
<dbReference type="FunFam" id="2.40.70.10:FF:000016">
    <property type="entry name" value="Probable aspartic protease At2g35615"/>
    <property type="match status" value="1"/>
</dbReference>
<dbReference type="EMBL" id="LC129249">
    <property type="protein sequence ID" value="BAW35432.1"/>
    <property type="molecule type" value="mRNA"/>
</dbReference>
<evidence type="ECO:0000256" key="16">
    <source>
        <dbReference type="SAM" id="SignalP"/>
    </source>
</evidence>
<keyword evidence="5 16" id="KW-0732">Signal</keyword>
<feature type="active site" evidence="14">
    <location>
        <position position="113"/>
    </location>
</feature>
<sequence length="437" mass="46277">MASSLYSFLLALSIVYIFVAPTHSTSRTALNHHHEPKVAGFQIMLEHVDSGKNLTKFELLERAVERGSRRLQRLEAMLNGPSGVETPVYAGDGEYLMNLSIGTPAQPFSAIMDTGSDLIWTQCQPCTQCFNQSTPIFNPQGSSSFSTLPCSSQLCQALQSPTCSNNSCQYTYGYGDGSETQGSMGTETLTFGSVSIPNITFGCGENNQGFGQGNGAGLVGMGRGPLSLPSQLDVTKFSYCMTPIGSSTSSTLLLGSLANSVTAGSPNTTLIQSSQIPTFYYITLNGLSVGSTPLPIDPSVFKLNSNNGTGGIIIDSGTTLTYFADNAYQAVRQAFISQMNLSVVNGSSSGFDLCFQMPSDQSNLQIPTFVMHFDGGDLVLPSENYFISPSNGLICLAMGSSSQGMSIFGNIQQQNLLVVYDTGNSVVSFLSAQCGAS</sequence>
<evidence type="ECO:0000256" key="10">
    <source>
        <dbReference type="ARBA" id="ARBA00023180"/>
    </source>
</evidence>
<name>A0A1L7NZU6_NEPAL</name>
<proteinExistence type="evidence at transcript level"/>
<evidence type="ECO:0000256" key="9">
    <source>
        <dbReference type="ARBA" id="ARBA00023157"/>
    </source>
</evidence>
<dbReference type="PROSITE" id="PS51767">
    <property type="entry name" value="PEPTIDASE_A1"/>
    <property type="match status" value="1"/>
</dbReference>
<keyword evidence="8" id="KW-0865">Zymogen</keyword>
<dbReference type="PANTHER" id="PTHR47967">
    <property type="entry name" value="OS07G0603500 PROTEIN-RELATED"/>
    <property type="match status" value="1"/>
</dbReference>
<evidence type="ECO:0000256" key="8">
    <source>
        <dbReference type="ARBA" id="ARBA00023145"/>
    </source>
</evidence>
<dbReference type="SUPFAM" id="SSF50630">
    <property type="entry name" value="Acid proteases"/>
    <property type="match status" value="1"/>
</dbReference>
<evidence type="ECO:0000256" key="13">
    <source>
        <dbReference type="ARBA" id="ARBA00067063"/>
    </source>
</evidence>
<reference evidence="18" key="1">
    <citation type="submission" date="2016-03" db="EMBL/GenBank/DDBJ databases">
        <title>Digestive enzymes of carnivorous plants.</title>
        <authorList>
            <person name="Fukushima K."/>
            <person name="Hasebe M."/>
        </authorList>
    </citation>
    <scope>NUCLEOTIDE SEQUENCE</scope>
</reference>
<evidence type="ECO:0000256" key="3">
    <source>
        <dbReference type="ARBA" id="ARBA00022525"/>
    </source>
</evidence>
<evidence type="ECO:0000256" key="11">
    <source>
        <dbReference type="ARBA" id="ARBA00051299"/>
    </source>
</evidence>
<evidence type="ECO:0000256" key="5">
    <source>
        <dbReference type="ARBA" id="ARBA00022729"/>
    </source>
</evidence>
<dbReference type="FunFam" id="2.40.70.10:FF:000033">
    <property type="entry name" value="Aspartyl protease family protein"/>
    <property type="match status" value="1"/>
</dbReference>
<dbReference type="Pfam" id="PF14541">
    <property type="entry name" value="TAXi_C"/>
    <property type="match status" value="1"/>
</dbReference>
<dbReference type="CDD" id="cd05476">
    <property type="entry name" value="pepsin_A_like_plant"/>
    <property type="match status" value="1"/>
</dbReference>
<evidence type="ECO:0000313" key="18">
    <source>
        <dbReference type="EMBL" id="BAW35432.1"/>
    </source>
</evidence>
<dbReference type="GO" id="GO:0004190">
    <property type="term" value="F:aspartic-type endopeptidase activity"/>
    <property type="evidence" value="ECO:0007669"/>
    <property type="project" value="UniProtKB-KW"/>
</dbReference>
<organism evidence="18">
    <name type="scientific">Nepenthes alata</name>
    <name type="common">Winged pitcher plant</name>
    <name type="synonym">Nepenthes copelandii</name>
    <dbReference type="NCBI Taxonomy" id="4376"/>
    <lineage>
        <taxon>Eukaryota</taxon>
        <taxon>Viridiplantae</taxon>
        <taxon>Streptophyta</taxon>
        <taxon>Embryophyta</taxon>
        <taxon>Tracheophyta</taxon>
        <taxon>Spermatophyta</taxon>
        <taxon>Magnoliopsida</taxon>
        <taxon>eudicotyledons</taxon>
        <taxon>Gunneridae</taxon>
        <taxon>Pentapetalae</taxon>
        <taxon>Caryophyllales</taxon>
        <taxon>Nepenthaceae</taxon>
        <taxon>Nepenthes</taxon>
    </lineage>
</organism>
<dbReference type="InterPro" id="IPR021109">
    <property type="entry name" value="Peptidase_aspartic_dom_sf"/>
</dbReference>
<dbReference type="PROSITE" id="PS00141">
    <property type="entry name" value="ASP_PROTEASE"/>
    <property type="match status" value="1"/>
</dbReference>
<keyword evidence="7 15" id="KW-0378">Hydrolase</keyword>
<feature type="chain" id="PRO_5012001561" description="nepenthesin" evidence="16">
    <location>
        <begin position="25"/>
        <end position="437"/>
    </location>
</feature>
<comment type="function">
    <text evidence="12">Extracellular proteinase found in the pitcher fluid of carnivorous plants. Digest prey for nitrogen uptake.</text>
</comment>
<evidence type="ECO:0000256" key="6">
    <source>
        <dbReference type="ARBA" id="ARBA00022750"/>
    </source>
</evidence>
<dbReference type="Gene3D" id="2.40.70.10">
    <property type="entry name" value="Acid Proteases"/>
    <property type="match status" value="2"/>
</dbReference>
<keyword evidence="9" id="KW-1015">Disulfide bond</keyword>
<keyword evidence="6 15" id="KW-0064">Aspartyl protease</keyword>
<dbReference type="Pfam" id="PF14543">
    <property type="entry name" value="TAXi_N"/>
    <property type="match status" value="1"/>
</dbReference>
<feature type="domain" description="Peptidase A1" evidence="17">
    <location>
        <begin position="95"/>
        <end position="430"/>
    </location>
</feature>
<dbReference type="InterPro" id="IPR001969">
    <property type="entry name" value="Aspartic_peptidase_AS"/>
</dbReference>
<protein>
    <recommendedName>
        <fullName evidence="13">nepenthesin</fullName>
        <ecNumber evidence="13">3.4.23.12</ecNumber>
    </recommendedName>
</protein>
<dbReference type="InterPro" id="IPR034161">
    <property type="entry name" value="Pepsin-like_plant"/>
</dbReference>
<accession>A0A1L7NZU6</accession>
<keyword evidence="10" id="KW-0325">Glycoprotein</keyword>
<evidence type="ECO:0000256" key="1">
    <source>
        <dbReference type="ARBA" id="ARBA00004613"/>
    </source>
</evidence>
<dbReference type="EC" id="3.4.23.12" evidence="13"/>
<dbReference type="InterPro" id="IPR033121">
    <property type="entry name" value="PEPTIDASE_A1"/>
</dbReference>
<dbReference type="AlphaFoldDB" id="A0A1L7NZU6"/>